<evidence type="ECO:0000256" key="1">
    <source>
        <dbReference type="SAM" id="SignalP"/>
    </source>
</evidence>
<keyword evidence="1" id="KW-0732">Signal</keyword>
<protein>
    <submittedName>
        <fullName evidence="2">Seminal fluid protein 33A2</fullName>
    </submittedName>
</protein>
<feature type="chain" id="PRO_5002829089" evidence="1">
    <location>
        <begin position="21"/>
        <end position="50"/>
    </location>
</feature>
<dbReference type="EMBL" id="EU755339">
    <property type="protein sequence ID" value="ACG69546.1"/>
    <property type="molecule type" value="mRNA"/>
</dbReference>
<dbReference type="VEuPathDB" id="VectorBase:FBgn0259963"/>
<sequence length="50" mass="5887">MHFYYLNLLCVIILLDLTNALNPKEGSTFCVPNYRGWCWDSNANVWTYGR</sequence>
<reference evidence="2" key="1">
    <citation type="journal article" date="2008" name="PLoS Biol.">
        <title>Proteomics reveals novel Drosophila seminal fluid proteins transferred at mating.</title>
        <authorList>
            <person name="Findlay G.D."/>
            <person name="Yi X."/>
            <person name="MacCoss M.J."/>
            <person name="Swanson W.J."/>
        </authorList>
    </citation>
    <scope>NUCLEOTIDE SEQUENCE</scope>
</reference>
<gene>
    <name evidence="2" type="primary">Sfp33A2</name>
</gene>
<accession>B4ZJ96</accession>
<feature type="signal peptide" evidence="1">
    <location>
        <begin position="1"/>
        <end position="20"/>
    </location>
</feature>
<name>B4ZJ96_DROME</name>
<dbReference type="HOGENOM" id="CLU_3126538_0_0_1"/>
<proteinExistence type="evidence at transcript level"/>
<dbReference type="AlphaFoldDB" id="B4ZJ96"/>
<organism evidence="2">
    <name type="scientific">Drosophila melanogaster</name>
    <name type="common">Fruit fly</name>
    <dbReference type="NCBI Taxonomy" id="7227"/>
    <lineage>
        <taxon>Eukaryota</taxon>
        <taxon>Metazoa</taxon>
        <taxon>Ecdysozoa</taxon>
        <taxon>Arthropoda</taxon>
        <taxon>Hexapoda</taxon>
        <taxon>Insecta</taxon>
        <taxon>Pterygota</taxon>
        <taxon>Neoptera</taxon>
        <taxon>Endopterygota</taxon>
        <taxon>Diptera</taxon>
        <taxon>Brachycera</taxon>
        <taxon>Muscomorpha</taxon>
        <taxon>Ephydroidea</taxon>
        <taxon>Drosophilidae</taxon>
        <taxon>Drosophila</taxon>
        <taxon>Sophophora</taxon>
    </lineage>
</organism>
<dbReference type="ExpressionAtlas" id="B4ZJ96">
    <property type="expression patterns" value="baseline and differential"/>
</dbReference>
<evidence type="ECO:0000313" key="2">
    <source>
        <dbReference type="EMBL" id="ACG69546.1"/>
    </source>
</evidence>